<accession>H8GQX0</accession>
<feature type="transmembrane region" description="Helical" evidence="1">
    <location>
        <begin position="40"/>
        <end position="64"/>
    </location>
</feature>
<feature type="transmembrane region" description="Helical" evidence="1">
    <location>
        <begin position="287"/>
        <end position="312"/>
    </location>
</feature>
<keyword evidence="1" id="KW-1133">Transmembrane helix</keyword>
<feature type="transmembrane region" description="Helical" evidence="1">
    <location>
        <begin position="223"/>
        <end position="246"/>
    </location>
</feature>
<dbReference type="Proteomes" id="UP000005090">
    <property type="component" value="Chromosome"/>
</dbReference>
<dbReference type="GO" id="GO:0016020">
    <property type="term" value="C:membrane"/>
    <property type="evidence" value="ECO:0007669"/>
    <property type="project" value="InterPro"/>
</dbReference>
<dbReference type="GO" id="GO:0015990">
    <property type="term" value="P:electron transport coupled proton transport"/>
    <property type="evidence" value="ECO:0007669"/>
    <property type="project" value="TreeGrafter"/>
</dbReference>
<feature type="transmembrane region" description="Helical" evidence="1">
    <location>
        <begin position="258"/>
        <end position="281"/>
    </location>
</feature>
<dbReference type="SUPFAM" id="SSF81442">
    <property type="entry name" value="Cytochrome c oxidase subunit I-like"/>
    <property type="match status" value="1"/>
</dbReference>
<dbReference type="HOGENOM" id="CLU_021582_1_0_6"/>
<feature type="transmembrane region" description="Helical" evidence="1">
    <location>
        <begin position="117"/>
        <end position="138"/>
    </location>
</feature>
<dbReference type="Gene3D" id="1.20.210.10">
    <property type="entry name" value="Cytochrome c oxidase-like, subunit I domain"/>
    <property type="match status" value="1"/>
</dbReference>
<dbReference type="PANTHER" id="PTHR10422">
    <property type="entry name" value="CYTOCHROME C OXIDASE SUBUNIT 1"/>
    <property type="match status" value="1"/>
</dbReference>
<feature type="transmembrane region" description="Helical" evidence="1">
    <location>
        <begin position="84"/>
        <end position="101"/>
    </location>
</feature>
<dbReference type="PANTHER" id="PTHR10422:SF43">
    <property type="entry name" value="NITRIC OXIDE REDUCTASE SUBUNIT B"/>
    <property type="match status" value="1"/>
</dbReference>
<dbReference type="Pfam" id="PF00115">
    <property type="entry name" value="COX1"/>
    <property type="match status" value="1"/>
</dbReference>
<feature type="transmembrane region" description="Helical" evidence="1">
    <location>
        <begin position="408"/>
        <end position="429"/>
    </location>
</feature>
<dbReference type="GO" id="GO:0009060">
    <property type="term" value="P:aerobic respiration"/>
    <property type="evidence" value="ECO:0007669"/>
    <property type="project" value="InterPro"/>
</dbReference>
<protein>
    <submittedName>
        <fullName evidence="2">Nitric oxide reductase large subunit</fullName>
    </submittedName>
</protein>
<dbReference type="AlphaFoldDB" id="H8GQX0"/>
<feature type="transmembrane region" description="Helical" evidence="1">
    <location>
        <begin position="324"/>
        <end position="347"/>
    </location>
</feature>
<dbReference type="RefSeq" id="WP_005369851.1">
    <property type="nucleotide sequence ID" value="NZ_CM001475.1"/>
</dbReference>
<feature type="transmembrane region" description="Helical" evidence="1">
    <location>
        <begin position="158"/>
        <end position="177"/>
    </location>
</feature>
<dbReference type="GO" id="GO:0022904">
    <property type="term" value="P:respiratory electron transport chain"/>
    <property type="evidence" value="ECO:0007669"/>
    <property type="project" value="TreeGrafter"/>
</dbReference>
<dbReference type="eggNOG" id="COG3256">
    <property type="taxonomic scope" value="Bacteria"/>
</dbReference>
<feature type="transmembrane region" description="Helical" evidence="1">
    <location>
        <begin position="459"/>
        <end position="481"/>
    </location>
</feature>
<proteinExistence type="predicted"/>
<keyword evidence="1" id="KW-0472">Membrane</keyword>
<feature type="transmembrane region" description="Helical" evidence="1">
    <location>
        <begin position="189"/>
        <end position="211"/>
    </location>
</feature>
<gene>
    <name evidence="2" type="ORF">Metal_0798</name>
</gene>
<name>H8GQX0_METAL</name>
<organism evidence="2 3">
    <name type="scientific">Methylomicrobium album BG8</name>
    <dbReference type="NCBI Taxonomy" id="686340"/>
    <lineage>
        <taxon>Bacteria</taxon>
        <taxon>Pseudomonadati</taxon>
        <taxon>Pseudomonadota</taxon>
        <taxon>Gammaproteobacteria</taxon>
        <taxon>Methylococcales</taxon>
        <taxon>Methylococcaceae</taxon>
        <taxon>Methylomicrobium</taxon>
    </lineage>
</organism>
<dbReference type="InterPro" id="IPR000883">
    <property type="entry name" value="Cyt_C_Oxase_1"/>
</dbReference>
<keyword evidence="1" id="KW-0812">Transmembrane</keyword>
<evidence type="ECO:0000313" key="3">
    <source>
        <dbReference type="Proteomes" id="UP000005090"/>
    </source>
</evidence>
<dbReference type="STRING" id="686340.Metal_0798"/>
<dbReference type="EMBL" id="CM001475">
    <property type="protein sequence ID" value="EIC28629.1"/>
    <property type="molecule type" value="Genomic_DNA"/>
</dbReference>
<dbReference type="InterPro" id="IPR036927">
    <property type="entry name" value="Cyt_c_oxase-like_su1_sf"/>
</dbReference>
<keyword evidence="3" id="KW-1185">Reference proteome</keyword>
<evidence type="ECO:0000256" key="1">
    <source>
        <dbReference type="SAM" id="Phobius"/>
    </source>
</evidence>
<evidence type="ECO:0000313" key="2">
    <source>
        <dbReference type="EMBL" id="EIC28629.1"/>
    </source>
</evidence>
<dbReference type="GO" id="GO:0020037">
    <property type="term" value="F:heme binding"/>
    <property type="evidence" value="ECO:0007669"/>
    <property type="project" value="InterPro"/>
</dbReference>
<reference evidence="2 3" key="1">
    <citation type="journal article" date="2013" name="Genome Announc.">
        <title>Genome Sequence of the Obligate Gammaproteobacterial Methanotroph Methylomicrobium album Strain BG8.</title>
        <authorList>
            <person name="Kits K.D."/>
            <person name="Kalyuzhnaya M.G."/>
            <person name="Klotz M.G."/>
            <person name="Jetten M.S."/>
            <person name="Op den Camp H.J."/>
            <person name="Vuilleumier S."/>
            <person name="Bringel F."/>
            <person name="Dispirito A.A."/>
            <person name="Murrell J.C."/>
            <person name="Bruce D."/>
            <person name="Cheng J.F."/>
            <person name="Copeland A."/>
            <person name="Goodwin L."/>
            <person name="Hauser L."/>
            <person name="Lajus A."/>
            <person name="Land M.L."/>
            <person name="Lapidus A."/>
            <person name="Lucas S."/>
            <person name="Medigue C."/>
            <person name="Pitluck S."/>
            <person name="Woyke T."/>
            <person name="Zeytun A."/>
            <person name="Stein L.Y."/>
        </authorList>
    </citation>
    <scope>NUCLEOTIDE SEQUENCE [LARGE SCALE GENOMIC DNA]</scope>
    <source>
        <strain evidence="2 3">BG8</strain>
    </source>
</reference>
<feature type="transmembrane region" description="Helical" evidence="1">
    <location>
        <begin position="367"/>
        <end position="387"/>
    </location>
</feature>
<dbReference type="GO" id="GO:0004129">
    <property type="term" value="F:cytochrome-c oxidase activity"/>
    <property type="evidence" value="ECO:0007669"/>
    <property type="project" value="InterPro"/>
</dbReference>
<sequence length="497" mass="55533">MAIQAYQDKAAALYAGLRSRYSVFMANPHLTGGQKLAVHYFTAAVVLFMAQLLFGLLAGLQFIWPGFLYEVLDFNVNRMVHINAMIVWMLYGFIGSVYWFLEDESGVPVVGLKWGQLAFWVLTGAVALVVLVYLLVQVGSGNDTSLWFINEGREYIEAPRWADIGIVAVMLVFFYNVAATFAQGKWSGIAGVLTLDLVALAGLYLAGMFYATNISVDQYWWWWVIHLWVEATWEVLVGCIMAWSLMKLLGVRRQIVQTWLYIEVALMFGSGILGLGHHYFWIGTPEYWFTIGGFFSALEPIPLVAMVVHSVYDSGVHNFKNGNHPALAWIIAHTFGNFLGAGVWGFMHTLPQINLYTHGTQWSASHGHLAFFGAYATINIAFFYLAAQQARGNCWMGGGLANGWRWKWSLALLNLGVMGMTVALLIAGYEQSFIERAIEGSTWTAYFDAQNHPWFVQAMVWRVIFGLMTIAGGGLLFWDLLAIGKAETRKAAVINLA</sequence>